<feature type="compositionally biased region" description="Low complexity" evidence="1">
    <location>
        <begin position="458"/>
        <end position="474"/>
    </location>
</feature>
<feature type="region of interest" description="Disordered" evidence="1">
    <location>
        <begin position="668"/>
        <end position="837"/>
    </location>
</feature>
<dbReference type="GO" id="GO:0005085">
    <property type="term" value="F:guanyl-nucleotide exchange factor activity"/>
    <property type="evidence" value="ECO:0007669"/>
    <property type="project" value="InterPro"/>
</dbReference>
<organism evidence="3 4">
    <name type="scientific">Polysphondylium violaceum</name>
    <dbReference type="NCBI Taxonomy" id="133409"/>
    <lineage>
        <taxon>Eukaryota</taxon>
        <taxon>Amoebozoa</taxon>
        <taxon>Evosea</taxon>
        <taxon>Eumycetozoa</taxon>
        <taxon>Dictyostelia</taxon>
        <taxon>Dictyosteliales</taxon>
        <taxon>Dictyosteliaceae</taxon>
        <taxon>Polysphondylium</taxon>
    </lineage>
</organism>
<dbReference type="Gene3D" id="1.20.900.10">
    <property type="entry name" value="Dbl homology (DH) domain"/>
    <property type="match status" value="1"/>
</dbReference>
<dbReference type="PANTHER" id="PTHR12673">
    <property type="entry name" value="FACIOGENITAL DYSPLASIA PROTEIN"/>
    <property type="match status" value="1"/>
</dbReference>
<feature type="compositionally biased region" description="Low complexity" evidence="1">
    <location>
        <begin position="598"/>
        <end position="610"/>
    </location>
</feature>
<gene>
    <name evidence="3" type="ORF">CYY_004804</name>
</gene>
<dbReference type="InterPro" id="IPR000219">
    <property type="entry name" value="DH_dom"/>
</dbReference>
<dbReference type="CDD" id="cd00160">
    <property type="entry name" value="RhoGEF"/>
    <property type="match status" value="1"/>
</dbReference>
<feature type="compositionally biased region" description="Polar residues" evidence="1">
    <location>
        <begin position="570"/>
        <end position="579"/>
    </location>
</feature>
<feature type="compositionally biased region" description="Polar residues" evidence="1">
    <location>
        <begin position="853"/>
        <end position="870"/>
    </location>
</feature>
<reference evidence="3" key="1">
    <citation type="submission" date="2020-01" db="EMBL/GenBank/DDBJ databases">
        <title>Development of genomics and gene disruption for Polysphondylium violaceum indicates a role for the polyketide synthase stlB in stalk morphogenesis.</title>
        <authorList>
            <person name="Narita B."/>
            <person name="Kawabe Y."/>
            <person name="Kin K."/>
            <person name="Saito T."/>
            <person name="Gibbs R."/>
            <person name="Kuspa A."/>
            <person name="Muzny D."/>
            <person name="Queller D."/>
            <person name="Richards S."/>
            <person name="Strassman J."/>
            <person name="Sucgang R."/>
            <person name="Worley K."/>
            <person name="Schaap P."/>
        </authorList>
    </citation>
    <scope>NUCLEOTIDE SEQUENCE</scope>
    <source>
        <strain evidence="3">QSvi11</strain>
    </source>
</reference>
<dbReference type="Proteomes" id="UP000695562">
    <property type="component" value="Unassembled WGS sequence"/>
</dbReference>
<dbReference type="InterPro" id="IPR051092">
    <property type="entry name" value="FYVE_RhoGEF_PH"/>
</dbReference>
<dbReference type="AlphaFoldDB" id="A0A8J4PVA6"/>
<evidence type="ECO:0000256" key="1">
    <source>
        <dbReference type="SAM" id="MobiDB-lite"/>
    </source>
</evidence>
<proteinExistence type="predicted"/>
<feature type="compositionally biased region" description="Low complexity" evidence="1">
    <location>
        <begin position="8"/>
        <end position="18"/>
    </location>
</feature>
<dbReference type="GO" id="GO:0005737">
    <property type="term" value="C:cytoplasm"/>
    <property type="evidence" value="ECO:0007669"/>
    <property type="project" value="TreeGrafter"/>
</dbReference>
<dbReference type="SMART" id="SM00325">
    <property type="entry name" value="RhoGEF"/>
    <property type="match status" value="1"/>
</dbReference>
<dbReference type="PANTHER" id="PTHR12673:SF159">
    <property type="entry name" value="LD03170P"/>
    <property type="match status" value="1"/>
</dbReference>
<dbReference type="OrthoDB" id="4066896at2759"/>
<name>A0A8J4PVA6_9MYCE</name>
<feature type="compositionally biased region" description="Polar residues" evidence="1">
    <location>
        <begin position="711"/>
        <end position="741"/>
    </location>
</feature>
<feature type="region of interest" description="Disordered" evidence="1">
    <location>
        <begin position="399"/>
        <end position="474"/>
    </location>
</feature>
<feature type="region of interest" description="Disordered" evidence="1">
    <location>
        <begin position="853"/>
        <end position="879"/>
    </location>
</feature>
<feature type="compositionally biased region" description="Pro residues" evidence="1">
    <location>
        <begin position="625"/>
        <end position="634"/>
    </location>
</feature>
<feature type="domain" description="DH" evidence="2">
    <location>
        <begin position="61"/>
        <end position="245"/>
    </location>
</feature>
<dbReference type="PROSITE" id="PS50010">
    <property type="entry name" value="DH_2"/>
    <property type="match status" value="1"/>
</dbReference>
<dbReference type="Gene3D" id="2.30.29.30">
    <property type="entry name" value="Pleckstrin-homology domain (PH domain)/Phosphotyrosine-binding domain (PTB)"/>
    <property type="match status" value="1"/>
</dbReference>
<sequence>MMKEDEISINSGISGNNSAYGGTNNTSDDISDTCSIFEEDLLSHSDSFSSCDEAISKRERLRQQTVIELVKTETSYVRDLKLIVKLYIKPVRSKITIRDYHDVFGSTERLLDIHRDYLSELEGIHLKPPRQQNVGEVLFKLFNHNDYMNLYGYTCTQQNTCNESFERLKSTCKLFSQCIEEANKSQLLRGLSFPMLIIKPIQRITKYPLLLKSLVEYTPSDYPDYQFLSQSLYRINSILDYVNHQKRLADDKIDNEKKLKEIELNLSIDYLVSQSRRFIKEGLASKKIDKGLLKCILLNDILILAKNKKSTSSKKVLFLENVLVRDYIEALPGVTTGLELLLINDKKEKLISLYFNNELEKKEWFALLYPMTNGVQDPNKIAKYKWFTKKTTIPMTMSVDISMSPSPSQSPLNASRDGSPNGQITPTLPSNIKGAIGGSMKETRKPPPPPRSQDLFKNNSANSSTNSSPSNTLTQSAINSLSVSGYHTSCNGNGKQQLMPPSTTGVAQNFSRASSVPSFMNVLNEEMRPNPKRMPPTIACIPIGCHEENAEVAQHTATLKTKPALPPRNHSPSPNSMQHLTPPPQSPRSSPRSPPRSPRSLSLYGSMLSLPLPPPPLQIPKSPSFLPPLPPPPTNHFLPMDPKHLPPPDPSMIPRFESININANNSCLPKPTPIKSTPSHPPLFSTPSTLSQSQNNLFSHPHPPPQHHHPLSNSLSQTNLYNTHNPTFRSNSLNKSQSNDNLSLPLPPPPLVLKKIPTSANNQPLPKSPSNDNLGLPPPPPNANRIIHPNSIHNKSPHNSNEHLLLPPPPPELLNNISPRKSPLYQSESALPPPPALCTPVLPKPNFVKQTSFSASNKKINASAVTSSPIGNGRVPGKQ</sequence>
<feature type="compositionally biased region" description="Polar residues" evidence="1">
    <location>
        <begin position="399"/>
        <end position="430"/>
    </location>
</feature>
<feature type="region of interest" description="Disordered" evidence="1">
    <location>
        <begin position="1"/>
        <end position="24"/>
    </location>
</feature>
<dbReference type="SUPFAM" id="SSF48065">
    <property type="entry name" value="DBL homology domain (DH-domain)"/>
    <property type="match status" value="1"/>
</dbReference>
<evidence type="ECO:0000259" key="2">
    <source>
        <dbReference type="PROSITE" id="PS50010"/>
    </source>
</evidence>
<evidence type="ECO:0000313" key="4">
    <source>
        <dbReference type="Proteomes" id="UP000695562"/>
    </source>
</evidence>
<feature type="region of interest" description="Disordered" evidence="1">
    <location>
        <begin position="560"/>
        <end position="648"/>
    </location>
</feature>
<feature type="compositionally biased region" description="Polar residues" evidence="1">
    <location>
        <begin position="685"/>
        <end position="698"/>
    </location>
</feature>
<dbReference type="InterPro" id="IPR011993">
    <property type="entry name" value="PH-like_dom_sf"/>
</dbReference>
<dbReference type="InterPro" id="IPR035899">
    <property type="entry name" value="DBL_dom_sf"/>
</dbReference>
<accession>A0A8J4PVA6</accession>
<keyword evidence="4" id="KW-1185">Reference proteome</keyword>
<dbReference type="EMBL" id="AJWJ01000177">
    <property type="protein sequence ID" value="KAF2073880.1"/>
    <property type="molecule type" value="Genomic_DNA"/>
</dbReference>
<evidence type="ECO:0000313" key="3">
    <source>
        <dbReference type="EMBL" id="KAF2073880.1"/>
    </source>
</evidence>
<dbReference type="Pfam" id="PF00621">
    <property type="entry name" value="RhoGEF"/>
    <property type="match status" value="1"/>
</dbReference>
<protein>
    <recommendedName>
        <fullName evidence="2">DH domain-containing protein</fullName>
    </recommendedName>
</protein>
<feature type="compositionally biased region" description="Pro residues" evidence="1">
    <location>
        <begin position="581"/>
        <end position="597"/>
    </location>
</feature>
<dbReference type="SUPFAM" id="SSF50729">
    <property type="entry name" value="PH domain-like"/>
    <property type="match status" value="1"/>
</dbReference>
<comment type="caution">
    <text evidence="3">The sequence shown here is derived from an EMBL/GenBank/DDBJ whole genome shotgun (WGS) entry which is preliminary data.</text>
</comment>